<dbReference type="InterPro" id="IPR008251">
    <property type="entry name" value="Chromo_shadow_dom"/>
</dbReference>
<comment type="caution">
    <text evidence="5">The sequence shown here is derived from an EMBL/GenBank/DDBJ whole genome shotgun (WGS) entry which is preliminary data.</text>
</comment>
<evidence type="ECO:0000313" key="5">
    <source>
        <dbReference type="EMBL" id="TKC40657.1"/>
    </source>
</evidence>
<feature type="domain" description="Chromo" evidence="4">
    <location>
        <begin position="9"/>
        <end position="47"/>
    </location>
</feature>
<dbReference type="Gene3D" id="2.40.50.40">
    <property type="match status" value="2"/>
</dbReference>
<feature type="compositionally biased region" description="Basic and acidic residues" evidence="3">
    <location>
        <begin position="43"/>
        <end position="57"/>
    </location>
</feature>
<evidence type="ECO:0000313" key="6">
    <source>
        <dbReference type="Proteomes" id="UP000308365"/>
    </source>
</evidence>
<feature type="domain" description="Chromo" evidence="4">
    <location>
        <begin position="85"/>
        <end position="125"/>
    </location>
</feature>
<accession>A0A4U1EW92</accession>
<name>A0A4U1EW92_MONMO</name>
<gene>
    <name evidence="5" type="ORF">EI555_000178</name>
</gene>
<evidence type="ECO:0000256" key="1">
    <source>
        <dbReference type="ARBA" id="ARBA00004123"/>
    </source>
</evidence>
<sequence>MTKQLKASRLEGFSDEDNTWEPEENLDCPDLIAEFLQSQKTAHKTDKSEGGKHKADSDSEDKGEESKPKKKKEESEKPRGFAWGLEPERIIGATDSSGELMFLMKWKNSDEADLVPAKEANVKYPYATDKTGFKLHWVLQLIHYHQANIPVTLTYKRWLQPVHSHEVVSQMPATGFILRSSMRKMEPNLGNKLPSNLSRCFLCLNYCLLHDIQFLLWNLSSLIEGQLLLNLFSKLLSKYTGNEVNIAMANYTETIIRSNFSPRRELIMRIDHVQNIWGEKIGHIKDGKELGISKERKADWHGWSSVEMSNDSRESHKLSGSFLLNSDIYFARMDFGHHYMRKTKDDYELSGLYNATAADQLDWLSHKYVK</sequence>
<dbReference type="EMBL" id="RWIC01000722">
    <property type="protein sequence ID" value="TKC40657.1"/>
    <property type="molecule type" value="Genomic_DNA"/>
</dbReference>
<evidence type="ECO:0000256" key="3">
    <source>
        <dbReference type="SAM" id="MobiDB-lite"/>
    </source>
</evidence>
<dbReference type="PROSITE" id="PS50013">
    <property type="entry name" value="CHROMO_2"/>
    <property type="match status" value="2"/>
</dbReference>
<dbReference type="InterPro" id="IPR000953">
    <property type="entry name" value="Chromo/chromo_shadow_dom"/>
</dbReference>
<keyword evidence="2" id="KW-0539">Nucleus</keyword>
<dbReference type="PANTHER" id="PTHR22812">
    <property type="entry name" value="CHROMOBOX PROTEIN"/>
    <property type="match status" value="1"/>
</dbReference>
<dbReference type="SUPFAM" id="SSF54160">
    <property type="entry name" value="Chromo domain-like"/>
    <property type="match status" value="2"/>
</dbReference>
<dbReference type="Pfam" id="PF01393">
    <property type="entry name" value="Chromo_shadow"/>
    <property type="match status" value="1"/>
</dbReference>
<organism evidence="5 6">
    <name type="scientific">Monodon monoceros</name>
    <name type="common">Narwhal</name>
    <name type="synonym">Ceratodon monodon</name>
    <dbReference type="NCBI Taxonomy" id="40151"/>
    <lineage>
        <taxon>Eukaryota</taxon>
        <taxon>Metazoa</taxon>
        <taxon>Chordata</taxon>
        <taxon>Craniata</taxon>
        <taxon>Vertebrata</taxon>
        <taxon>Euteleostomi</taxon>
        <taxon>Mammalia</taxon>
        <taxon>Eutheria</taxon>
        <taxon>Laurasiatheria</taxon>
        <taxon>Artiodactyla</taxon>
        <taxon>Whippomorpha</taxon>
        <taxon>Cetacea</taxon>
        <taxon>Odontoceti</taxon>
        <taxon>Monodontidae</taxon>
        <taxon>Monodon</taxon>
    </lineage>
</organism>
<dbReference type="GO" id="GO:0005634">
    <property type="term" value="C:nucleus"/>
    <property type="evidence" value="ECO:0007669"/>
    <property type="project" value="UniProtKB-SubCell"/>
</dbReference>
<proteinExistence type="predicted"/>
<dbReference type="AlphaFoldDB" id="A0A4U1EW92"/>
<evidence type="ECO:0000256" key="2">
    <source>
        <dbReference type="ARBA" id="ARBA00023242"/>
    </source>
</evidence>
<protein>
    <recommendedName>
        <fullName evidence="4">Chromo domain-containing protein</fullName>
    </recommendedName>
</protein>
<reference evidence="6" key="1">
    <citation type="journal article" date="2019" name="IScience">
        <title>Narwhal Genome Reveals Long-Term Low Genetic Diversity despite Current Large Abundance Size.</title>
        <authorList>
            <person name="Westbury M.V."/>
            <person name="Petersen B."/>
            <person name="Garde E."/>
            <person name="Heide-Jorgensen M.P."/>
            <person name="Lorenzen E.D."/>
        </authorList>
    </citation>
    <scope>NUCLEOTIDE SEQUENCE [LARGE SCALE GENOMIC DNA]</scope>
</reference>
<feature type="region of interest" description="Disordered" evidence="3">
    <location>
        <begin position="1"/>
        <end position="83"/>
    </location>
</feature>
<dbReference type="InterPro" id="IPR051219">
    <property type="entry name" value="Heterochromatin_chromo-domain"/>
</dbReference>
<evidence type="ECO:0000259" key="4">
    <source>
        <dbReference type="PROSITE" id="PS50013"/>
    </source>
</evidence>
<dbReference type="Pfam" id="PF00385">
    <property type="entry name" value="Chromo"/>
    <property type="match status" value="1"/>
</dbReference>
<comment type="subcellular location">
    <subcellularLocation>
        <location evidence="1">Nucleus</location>
    </subcellularLocation>
</comment>
<dbReference type="InterPro" id="IPR023780">
    <property type="entry name" value="Chromo_domain"/>
</dbReference>
<feature type="compositionally biased region" description="Basic and acidic residues" evidence="3">
    <location>
        <begin position="64"/>
        <end position="79"/>
    </location>
</feature>
<dbReference type="InterPro" id="IPR016197">
    <property type="entry name" value="Chromo-like_dom_sf"/>
</dbReference>
<feature type="compositionally biased region" description="Acidic residues" evidence="3">
    <location>
        <begin position="13"/>
        <end position="27"/>
    </location>
</feature>
<dbReference type="SMART" id="SM00300">
    <property type="entry name" value="ChSh"/>
    <property type="match status" value="1"/>
</dbReference>
<dbReference type="Proteomes" id="UP000308365">
    <property type="component" value="Unassembled WGS sequence"/>
</dbReference>